<dbReference type="Pfam" id="PF00156">
    <property type="entry name" value="Pribosyltran"/>
    <property type="match status" value="1"/>
</dbReference>
<dbReference type="EMBL" id="CAMPGE010016213">
    <property type="protein sequence ID" value="CAI2374788.1"/>
    <property type="molecule type" value="Genomic_DNA"/>
</dbReference>
<dbReference type="GO" id="GO:0032263">
    <property type="term" value="P:GMP salvage"/>
    <property type="evidence" value="ECO:0007669"/>
    <property type="project" value="TreeGrafter"/>
</dbReference>
<dbReference type="Proteomes" id="UP001295684">
    <property type="component" value="Unassembled WGS sequence"/>
</dbReference>
<feature type="domain" description="Phosphoribosyltransferase" evidence="1">
    <location>
        <begin position="48"/>
        <end position="206"/>
    </location>
</feature>
<dbReference type="SUPFAM" id="SSF53271">
    <property type="entry name" value="PRTase-like"/>
    <property type="match status" value="1"/>
</dbReference>
<dbReference type="GO" id="GO:0005829">
    <property type="term" value="C:cytosol"/>
    <property type="evidence" value="ECO:0007669"/>
    <property type="project" value="TreeGrafter"/>
</dbReference>
<dbReference type="AlphaFoldDB" id="A0AAD1XL70"/>
<gene>
    <name evidence="2" type="ORF">ECRASSUSDP1_LOCUS16145</name>
</gene>
<dbReference type="GO" id="GO:0000287">
    <property type="term" value="F:magnesium ion binding"/>
    <property type="evidence" value="ECO:0007669"/>
    <property type="project" value="TreeGrafter"/>
</dbReference>
<evidence type="ECO:0000259" key="1">
    <source>
        <dbReference type="Pfam" id="PF00156"/>
    </source>
</evidence>
<organism evidence="2 3">
    <name type="scientific">Euplotes crassus</name>
    <dbReference type="NCBI Taxonomy" id="5936"/>
    <lineage>
        <taxon>Eukaryota</taxon>
        <taxon>Sar</taxon>
        <taxon>Alveolata</taxon>
        <taxon>Ciliophora</taxon>
        <taxon>Intramacronucleata</taxon>
        <taxon>Spirotrichea</taxon>
        <taxon>Hypotrichia</taxon>
        <taxon>Euplotida</taxon>
        <taxon>Euplotidae</taxon>
        <taxon>Moneuplotes</taxon>
    </lineage>
</organism>
<dbReference type="GO" id="GO:0004422">
    <property type="term" value="F:hypoxanthine phosphoribosyltransferase activity"/>
    <property type="evidence" value="ECO:0007669"/>
    <property type="project" value="TreeGrafter"/>
</dbReference>
<reference evidence="2" key="1">
    <citation type="submission" date="2023-07" db="EMBL/GenBank/DDBJ databases">
        <authorList>
            <consortium name="AG Swart"/>
            <person name="Singh M."/>
            <person name="Singh A."/>
            <person name="Seah K."/>
            <person name="Emmerich C."/>
        </authorList>
    </citation>
    <scope>NUCLEOTIDE SEQUENCE</scope>
    <source>
        <strain evidence="2">DP1</strain>
    </source>
</reference>
<accession>A0AAD1XL70</accession>
<proteinExistence type="predicted"/>
<protein>
    <recommendedName>
        <fullName evidence="1">Phosphoribosyltransferase domain-containing protein</fullName>
    </recommendedName>
</protein>
<dbReference type="CDD" id="cd06223">
    <property type="entry name" value="PRTases_typeI"/>
    <property type="match status" value="1"/>
</dbReference>
<dbReference type="PANTHER" id="PTHR43340:SF1">
    <property type="entry name" value="HYPOXANTHINE PHOSPHORIBOSYLTRANSFERASE"/>
    <property type="match status" value="1"/>
</dbReference>
<dbReference type="GO" id="GO:0046100">
    <property type="term" value="P:hypoxanthine metabolic process"/>
    <property type="evidence" value="ECO:0007669"/>
    <property type="project" value="TreeGrafter"/>
</dbReference>
<dbReference type="PANTHER" id="PTHR43340">
    <property type="entry name" value="HYPOXANTHINE-GUANINE PHOSPHORIBOSYLTRANSFERASE"/>
    <property type="match status" value="1"/>
</dbReference>
<evidence type="ECO:0000313" key="2">
    <source>
        <dbReference type="EMBL" id="CAI2374788.1"/>
    </source>
</evidence>
<dbReference type="GO" id="GO:0032264">
    <property type="term" value="P:IMP salvage"/>
    <property type="evidence" value="ECO:0007669"/>
    <property type="project" value="TreeGrafter"/>
</dbReference>
<dbReference type="InterPro" id="IPR000836">
    <property type="entry name" value="PRTase_dom"/>
</dbReference>
<sequence length="231" mass="26980">MEKEKYPTDNIDAIKLTNETRFDKDLVTIPDANYDDIDYVFIPEGLVKTRVEKLAEKIFLDYCGKRDSPLRVFVIMNGAFQFYTDLLYYIKKFQQYNPHKFSFETDFVKIKGYVNTETRLGEIDPSCITEEMVKDQDILIVEDIFDSGTLMSKLLKLINSHNPSSVEAAVLMHKENPKNLKHNFVAKYTGFCIPADKFIIGYGMDYNEYFRDLPHVCIITKKAIERYEIVE</sequence>
<comment type="caution">
    <text evidence="2">The sequence shown here is derived from an EMBL/GenBank/DDBJ whole genome shotgun (WGS) entry which is preliminary data.</text>
</comment>
<dbReference type="InterPro" id="IPR050408">
    <property type="entry name" value="HGPRT"/>
</dbReference>
<evidence type="ECO:0000313" key="3">
    <source>
        <dbReference type="Proteomes" id="UP001295684"/>
    </source>
</evidence>
<dbReference type="GO" id="GO:0006178">
    <property type="term" value="P:guanine salvage"/>
    <property type="evidence" value="ECO:0007669"/>
    <property type="project" value="TreeGrafter"/>
</dbReference>
<name>A0AAD1XL70_EUPCR</name>
<dbReference type="InterPro" id="IPR029057">
    <property type="entry name" value="PRTase-like"/>
</dbReference>
<dbReference type="Gene3D" id="3.40.50.2020">
    <property type="match status" value="1"/>
</dbReference>
<keyword evidence="3" id="KW-1185">Reference proteome</keyword>